<organism evidence="3">
    <name type="scientific">Clavaria fumosa</name>
    <dbReference type="NCBI Taxonomy" id="264083"/>
    <lineage>
        <taxon>Eukaryota</taxon>
        <taxon>Fungi</taxon>
        <taxon>Dikarya</taxon>
        <taxon>Basidiomycota</taxon>
        <taxon>Agaricomycotina</taxon>
        <taxon>Agaricomycetes</taxon>
        <taxon>Agaricomycetidae</taxon>
        <taxon>Agaricales</taxon>
        <taxon>Clavariineae</taxon>
        <taxon>Clavariaceae</taxon>
        <taxon>Clavaria</taxon>
    </lineage>
</organism>
<dbReference type="InterPro" id="IPR004860">
    <property type="entry name" value="LAGLIDADG_dom"/>
</dbReference>
<dbReference type="Pfam" id="PF00961">
    <property type="entry name" value="LAGLIDADG_1"/>
    <property type="match status" value="1"/>
</dbReference>
<dbReference type="InterPro" id="IPR027434">
    <property type="entry name" value="Homing_endonucl"/>
</dbReference>
<dbReference type="GO" id="GO:0005739">
    <property type="term" value="C:mitochondrion"/>
    <property type="evidence" value="ECO:0007669"/>
    <property type="project" value="UniProtKB-ARBA"/>
</dbReference>
<reference evidence="3" key="1">
    <citation type="journal article" date="2020" name="IMA Fungus">
        <title>The 256 kb mitochondrial genome of Clavaria fumosa is the largest among phylum Basidiomycota and is rich in introns and intronic ORFs.</title>
        <authorList>
            <person name="Wang X."/>
            <person name="Wang Y."/>
            <person name="Yao W."/>
            <person name="Shen J."/>
            <person name="Chen M."/>
            <person name="Gao M."/>
            <person name="Ren J."/>
            <person name="Li Q."/>
            <person name="Liu N."/>
        </authorList>
    </citation>
    <scope>NUCLEOTIDE SEQUENCE</scope>
</reference>
<name>A0A7T3PCT8_9AGAR</name>
<geneLocation type="mitochondrion" evidence="3"/>
<dbReference type="RefSeq" id="YP_010130234.1">
    <property type="nucleotide sequence ID" value="NC_056336.1"/>
</dbReference>
<feature type="domain" description="Homing endonuclease LAGLIDADG" evidence="2">
    <location>
        <begin position="37"/>
        <end position="131"/>
    </location>
</feature>
<dbReference type="EMBL" id="MT114157">
    <property type="protein sequence ID" value="QPZ51135.1"/>
    <property type="molecule type" value="Genomic_DNA"/>
</dbReference>
<dbReference type="Gene3D" id="3.10.28.10">
    <property type="entry name" value="Homing endonucleases"/>
    <property type="match status" value="1"/>
</dbReference>
<evidence type="ECO:0000259" key="2">
    <source>
        <dbReference type="Pfam" id="PF00961"/>
    </source>
</evidence>
<accession>A0A7T3PCT8</accession>
<protein>
    <submittedName>
        <fullName evidence="3">LAGLIDADG endonuclease</fullName>
    </submittedName>
</protein>
<dbReference type="GeneID" id="65338566"/>
<keyword evidence="3" id="KW-0496">Mitochondrion</keyword>
<keyword evidence="3" id="KW-0540">Nuclease</keyword>
<dbReference type="InterPro" id="IPR051289">
    <property type="entry name" value="LAGLIDADG_Endonuclease"/>
</dbReference>
<keyword evidence="3" id="KW-0378">Hydrolase</keyword>
<comment type="function">
    <text evidence="1">Mitochondrial DNA endonuclease involved in intron homing.</text>
</comment>
<evidence type="ECO:0000256" key="1">
    <source>
        <dbReference type="ARBA" id="ARBA00002670"/>
    </source>
</evidence>
<dbReference type="SUPFAM" id="SSF55608">
    <property type="entry name" value="Homing endonucleases"/>
    <property type="match status" value="1"/>
</dbReference>
<dbReference type="GO" id="GO:0004519">
    <property type="term" value="F:endonuclease activity"/>
    <property type="evidence" value="ECO:0007669"/>
    <property type="project" value="UniProtKB-KW"/>
</dbReference>
<sequence length="160" mass="18568">MNLGLSNLLKKEFPNINCLDRQTYLTNKDRLDPDWVSGFIEGDGYFYIYIRAKTNHVNAALSIGLNIREKPLLIKIQDFFGGMGNVYIYNSRSVVEWKVVKLSQLTSIASHFNSYPLMGLKSYNFIIWREILSLIEIKAHLTSEGLTKIKYLNKQLNKWD</sequence>
<dbReference type="PANTHER" id="PTHR36181">
    <property type="entry name" value="INTRON-ENCODED ENDONUCLEASE AI3-RELATED"/>
    <property type="match status" value="1"/>
</dbReference>
<dbReference type="AlphaFoldDB" id="A0A7T3PCT8"/>
<proteinExistence type="predicted"/>
<evidence type="ECO:0000313" key="3">
    <source>
        <dbReference type="EMBL" id="QPZ51135.1"/>
    </source>
</evidence>
<keyword evidence="3" id="KW-0255">Endonuclease</keyword>
<gene>
    <name evidence="3" type="primary">orf160</name>
</gene>
<dbReference type="PANTHER" id="PTHR36181:SF2">
    <property type="entry name" value="INTRON-ENCODED ENDONUCLEASE AI3-RELATED"/>
    <property type="match status" value="1"/>
</dbReference>